<dbReference type="InterPro" id="IPR015414">
    <property type="entry name" value="TMEM64"/>
</dbReference>
<dbReference type="Proteomes" id="UP000184171">
    <property type="component" value="Unassembled WGS sequence"/>
</dbReference>
<proteinExistence type="inferred from homology"/>
<keyword evidence="5 6" id="KW-0472">Membrane</keyword>
<dbReference type="PANTHER" id="PTHR12677:SF59">
    <property type="entry name" value="GOLGI APPARATUS MEMBRANE PROTEIN TVP38-RELATED"/>
    <property type="match status" value="1"/>
</dbReference>
<evidence type="ECO:0000256" key="1">
    <source>
        <dbReference type="ARBA" id="ARBA00004651"/>
    </source>
</evidence>
<sequence length="245" mass="27995">MKQTGIRWIFPLGIVLLIGSFIYFDLAQYLSLDELRTRHAIYQEFCRQYPILSLLIYFFMFLTLTALSLPGVSILILVGGSLFGFIPTLLVTSCADVLGSTLAFLGSRHLFGNYLQERYPARFRAVNAGIDRKGWFYLLYLRLMPIFPCILINLLMGLTRIRVTTFYWGTQLGKLPHNMIYSNAGTQLNKLDSVWGALSPGVVSSFLLIALFPMLVKLWLKKLEARQPEPVFEQSCPVTVMQRRH</sequence>
<evidence type="ECO:0000313" key="8">
    <source>
        <dbReference type="EMBL" id="SHJ44397.1"/>
    </source>
</evidence>
<evidence type="ECO:0000256" key="2">
    <source>
        <dbReference type="ARBA" id="ARBA00022475"/>
    </source>
</evidence>
<reference evidence="8 9" key="1">
    <citation type="submission" date="2016-11" db="EMBL/GenBank/DDBJ databases">
        <authorList>
            <person name="Jaros S."/>
            <person name="Januszkiewicz K."/>
            <person name="Wedrychowicz H."/>
        </authorList>
    </citation>
    <scope>NUCLEOTIDE SEQUENCE [LARGE SCALE GENOMIC DNA]</scope>
    <source>
        <strain evidence="8 9">DSM 5091</strain>
    </source>
</reference>
<evidence type="ECO:0000259" key="7">
    <source>
        <dbReference type="Pfam" id="PF09335"/>
    </source>
</evidence>
<keyword evidence="2 6" id="KW-1003">Cell membrane</keyword>
<gene>
    <name evidence="8" type="ORF">SAMN02745165_02394</name>
</gene>
<evidence type="ECO:0000256" key="3">
    <source>
        <dbReference type="ARBA" id="ARBA00022692"/>
    </source>
</evidence>
<evidence type="ECO:0000256" key="4">
    <source>
        <dbReference type="ARBA" id="ARBA00022989"/>
    </source>
</evidence>
<feature type="transmembrane region" description="Helical" evidence="6">
    <location>
        <begin position="82"/>
        <end position="105"/>
    </location>
</feature>
<dbReference type="GO" id="GO:0005886">
    <property type="term" value="C:plasma membrane"/>
    <property type="evidence" value="ECO:0007669"/>
    <property type="project" value="UniProtKB-SubCell"/>
</dbReference>
<keyword evidence="4 6" id="KW-1133">Transmembrane helix</keyword>
<dbReference type="AlphaFoldDB" id="A0A1M6JCH6"/>
<evidence type="ECO:0000256" key="6">
    <source>
        <dbReference type="RuleBase" id="RU366058"/>
    </source>
</evidence>
<feature type="domain" description="VTT" evidence="7">
    <location>
        <begin position="73"/>
        <end position="186"/>
    </location>
</feature>
<keyword evidence="9" id="KW-1185">Reference proteome</keyword>
<dbReference type="Pfam" id="PF09335">
    <property type="entry name" value="VTT_dom"/>
    <property type="match status" value="1"/>
</dbReference>
<organism evidence="8 9">
    <name type="scientific">Malonomonas rubra DSM 5091</name>
    <dbReference type="NCBI Taxonomy" id="1122189"/>
    <lineage>
        <taxon>Bacteria</taxon>
        <taxon>Pseudomonadati</taxon>
        <taxon>Thermodesulfobacteriota</taxon>
        <taxon>Desulfuromonadia</taxon>
        <taxon>Desulfuromonadales</taxon>
        <taxon>Geopsychrobacteraceae</taxon>
        <taxon>Malonomonas</taxon>
    </lineage>
</organism>
<protein>
    <recommendedName>
        <fullName evidence="6">TVP38/TMEM64 family membrane protein</fullName>
    </recommendedName>
</protein>
<evidence type="ECO:0000256" key="5">
    <source>
        <dbReference type="ARBA" id="ARBA00023136"/>
    </source>
</evidence>
<feature type="transmembrane region" description="Helical" evidence="6">
    <location>
        <begin position="134"/>
        <end position="156"/>
    </location>
</feature>
<feature type="transmembrane region" description="Helical" evidence="6">
    <location>
        <begin position="194"/>
        <end position="216"/>
    </location>
</feature>
<dbReference type="InterPro" id="IPR032816">
    <property type="entry name" value="VTT_dom"/>
</dbReference>
<dbReference type="STRING" id="1122189.SAMN02745165_02394"/>
<keyword evidence="3 6" id="KW-0812">Transmembrane</keyword>
<feature type="transmembrane region" description="Helical" evidence="6">
    <location>
        <begin position="6"/>
        <end position="30"/>
    </location>
</feature>
<feature type="transmembrane region" description="Helical" evidence="6">
    <location>
        <begin position="51"/>
        <end position="76"/>
    </location>
</feature>
<name>A0A1M6JCH6_MALRU</name>
<dbReference type="EMBL" id="FQZT01000008">
    <property type="protein sequence ID" value="SHJ44397.1"/>
    <property type="molecule type" value="Genomic_DNA"/>
</dbReference>
<evidence type="ECO:0000313" key="9">
    <source>
        <dbReference type="Proteomes" id="UP000184171"/>
    </source>
</evidence>
<comment type="subcellular location">
    <subcellularLocation>
        <location evidence="1 6">Cell membrane</location>
        <topology evidence="1 6">Multi-pass membrane protein</topology>
    </subcellularLocation>
</comment>
<accession>A0A1M6JCH6</accession>
<dbReference type="RefSeq" id="WP_072908969.1">
    <property type="nucleotide sequence ID" value="NZ_FQZT01000008.1"/>
</dbReference>
<dbReference type="OrthoDB" id="9779114at2"/>
<comment type="similarity">
    <text evidence="6">Belongs to the TVP38/TMEM64 family.</text>
</comment>
<dbReference type="PANTHER" id="PTHR12677">
    <property type="entry name" value="GOLGI APPARATUS MEMBRANE PROTEIN TVP38-RELATED"/>
    <property type="match status" value="1"/>
</dbReference>